<name>U2P917_9BACT</name>
<evidence type="ECO:0000313" key="2">
    <source>
        <dbReference type="EMBL" id="ERK40204.1"/>
    </source>
</evidence>
<dbReference type="GO" id="GO:0004803">
    <property type="term" value="F:transposase activity"/>
    <property type="evidence" value="ECO:0007669"/>
    <property type="project" value="InterPro"/>
</dbReference>
<gene>
    <name evidence="2" type="ORF">HMPREF9135_0559</name>
</gene>
<dbReference type="PANTHER" id="PTHR33360">
    <property type="entry name" value="TRANSPOSASE FOR INSERTION SEQUENCE ELEMENT IS200"/>
    <property type="match status" value="1"/>
</dbReference>
<dbReference type="InterPro" id="IPR036515">
    <property type="entry name" value="Transposase_17_sf"/>
</dbReference>
<sequence length="138" mass="16228">MQCFTRGETKGNALRPILVRLRIYHYLCIKQPTSNAMSYSKLYYHIVFRTYQSQRTINEAHERDLYAYILAYCRAHDICLLRINSMPDHIHMFVSLRPDVCLADFVRELKKSAGNFIKSHPREFPMFNGWGIGYCAIS</sequence>
<dbReference type="PATRIC" id="fig|1115809.3.peg.377"/>
<dbReference type="Gene3D" id="3.30.70.1290">
    <property type="entry name" value="Transposase IS200-like"/>
    <property type="match status" value="1"/>
</dbReference>
<dbReference type="InterPro" id="IPR002686">
    <property type="entry name" value="Transposase_17"/>
</dbReference>
<dbReference type="GO" id="GO:0003677">
    <property type="term" value="F:DNA binding"/>
    <property type="evidence" value="ECO:0007669"/>
    <property type="project" value="InterPro"/>
</dbReference>
<reference evidence="2 3" key="1">
    <citation type="submission" date="2013-08" db="EMBL/GenBank/DDBJ databases">
        <authorList>
            <person name="Durkin A.S."/>
            <person name="Haft D.R."/>
            <person name="McCorrison J."/>
            <person name="Torralba M."/>
            <person name="Gillis M."/>
            <person name="Haft D.H."/>
            <person name="Methe B."/>
            <person name="Sutton G."/>
            <person name="Nelson K.E."/>
        </authorList>
    </citation>
    <scope>NUCLEOTIDE SEQUENCE [LARGE SCALE GENOMIC DNA]</scope>
    <source>
        <strain evidence="2 3">F0067</strain>
    </source>
</reference>
<dbReference type="NCBIfam" id="NF033573">
    <property type="entry name" value="transpos_IS200"/>
    <property type="match status" value="1"/>
</dbReference>
<dbReference type="SUPFAM" id="SSF143422">
    <property type="entry name" value="Transposase IS200-like"/>
    <property type="match status" value="1"/>
</dbReference>
<dbReference type="Proteomes" id="UP000016648">
    <property type="component" value="Unassembled WGS sequence"/>
</dbReference>
<dbReference type="Pfam" id="PF01797">
    <property type="entry name" value="Y1_Tnp"/>
    <property type="match status" value="1"/>
</dbReference>
<evidence type="ECO:0000259" key="1">
    <source>
        <dbReference type="SMART" id="SM01321"/>
    </source>
</evidence>
<comment type="caution">
    <text evidence="2">The sequence shown here is derived from an EMBL/GenBank/DDBJ whole genome shotgun (WGS) entry which is preliminary data.</text>
</comment>
<evidence type="ECO:0000313" key="3">
    <source>
        <dbReference type="Proteomes" id="UP000016648"/>
    </source>
</evidence>
<dbReference type="AlphaFoldDB" id="U2P917"/>
<dbReference type="PANTHER" id="PTHR33360:SF2">
    <property type="entry name" value="TRANSPOSASE FOR INSERTION SEQUENCE ELEMENT IS200"/>
    <property type="match status" value="1"/>
</dbReference>
<dbReference type="GO" id="GO:0006313">
    <property type="term" value="P:DNA transposition"/>
    <property type="evidence" value="ECO:0007669"/>
    <property type="project" value="InterPro"/>
</dbReference>
<dbReference type="EMBL" id="AWEY01000007">
    <property type="protein sequence ID" value="ERK40204.1"/>
    <property type="molecule type" value="Genomic_DNA"/>
</dbReference>
<organism evidence="2 3">
    <name type="scientific">Segatella baroniae F0067</name>
    <dbReference type="NCBI Taxonomy" id="1115809"/>
    <lineage>
        <taxon>Bacteria</taxon>
        <taxon>Pseudomonadati</taxon>
        <taxon>Bacteroidota</taxon>
        <taxon>Bacteroidia</taxon>
        <taxon>Bacteroidales</taxon>
        <taxon>Prevotellaceae</taxon>
        <taxon>Segatella</taxon>
    </lineage>
</organism>
<proteinExistence type="predicted"/>
<feature type="domain" description="Transposase IS200-like" evidence="1">
    <location>
        <begin position="39"/>
        <end position="138"/>
    </location>
</feature>
<accession>U2P917</accession>
<protein>
    <submittedName>
        <fullName evidence="2">Transposase IS200-like domain protein</fullName>
    </submittedName>
</protein>
<keyword evidence="3" id="KW-1185">Reference proteome</keyword>
<dbReference type="SMART" id="SM01321">
    <property type="entry name" value="Y1_Tnp"/>
    <property type="match status" value="1"/>
</dbReference>